<proteinExistence type="inferred from homology"/>
<accession>A0A8J7YZN7</accession>
<dbReference type="Proteomes" id="UP000646053">
    <property type="component" value="Unassembled WGS sequence"/>
</dbReference>
<reference evidence="4" key="1">
    <citation type="submission" date="2019-12" db="EMBL/GenBank/DDBJ databases">
        <title>High-Quality draft genome sequences of three cyanobacteria isolated from the limestone walls of the Old Cathedral of Coimbra.</title>
        <authorList>
            <person name="Tiago I."/>
            <person name="Soares F."/>
            <person name="Portugal A."/>
        </authorList>
    </citation>
    <scope>NUCLEOTIDE SEQUENCE</scope>
    <source>
        <strain evidence="4">A</strain>
    </source>
</reference>
<dbReference type="PANTHER" id="PTHR33495">
    <property type="entry name" value="ANTI-SIGMA FACTOR ANTAGONIST TM_1081-RELATED-RELATED"/>
    <property type="match status" value="1"/>
</dbReference>
<protein>
    <recommendedName>
        <fullName evidence="2">Anti-sigma factor antagonist</fullName>
    </recommendedName>
</protein>
<dbReference type="AlphaFoldDB" id="A0A8J7YZN7"/>
<evidence type="ECO:0000313" key="5">
    <source>
        <dbReference type="Proteomes" id="UP000646053"/>
    </source>
</evidence>
<dbReference type="CDD" id="cd07043">
    <property type="entry name" value="STAS_anti-anti-sigma_factors"/>
    <property type="match status" value="1"/>
</dbReference>
<comment type="similarity">
    <text evidence="1 2">Belongs to the anti-sigma-factor antagonist family.</text>
</comment>
<evidence type="ECO:0000259" key="3">
    <source>
        <dbReference type="PROSITE" id="PS50801"/>
    </source>
</evidence>
<dbReference type="InterPro" id="IPR003658">
    <property type="entry name" value="Anti-sigma_ant"/>
</dbReference>
<dbReference type="Gene3D" id="3.30.750.24">
    <property type="entry name" value="STAS domain"/>
    <property type="match status" value="1"/>
</dbReference>
<name>A0A8J7YZN7_9CYAN</name>
<dbReference type="PROSITE" id="PS50801">
    <property type="entry name" value="STAS"/>
    <property type="match status" value="1"/>
</dbReference>
<dbReference type="RefSeq" id="WP_162422537.1">
    <property type="nucleotide sequence ID" value="NZ_WVIE01000006.1"/>
</dbReference>
<dbReference type="Pfam" id="PF01740">
    <property type="entry name" value="STAS"/>
    <property type="match status" value="1"/>
</dbReference>
<sequence>MQNVLIRPQTAVVRPCGCLNATNATEFQAQLTAAILSEQHSAVLVDLSQAEALDSAGLMVLVSSLRLAQRRNKRLSLCSVSASIHIIFELTQLDRVFEIFENFAAFQAISIGRNSIGTAA</sequence>
<dbReference type="EMBL" id="WVIE01000006">
    <property type="protein sequence ID" value="NDJ17019.1"/>
    <property type="molecule type" value="Genomic_DNA"/>
</dbReference>
<evidence type="ECO:0000256" key="1">
    <source>
        <dbReference type="ARBA" id="ARBA00009013"/>
    </source>
</evidence>
<feature type="domain" description="STAS" evidence="3">
    <location>
        <begin position="1"/>
        <end position="116"/>
    </location>
</feature>
<evidence type="ECO:0000313" key="4">
    <source>
        <dbReference type="EMBL" id="NDJ17019.1"/>
    </source>
</evidence>
<organism evidence="4 5">
    <name type="scientific">Myxacorys almedinensis A</name>
    <dbReference type="NCBI Taxonomy" id="2690445"/>
    <lineage>
        <taxon>Bacteria</taxon>
        <taxon>Bacillati</taxon>
        <taxon>Cyanobacteriota</taxon>
        <taxon>Cyanophyceae</taxon>
        <taxon>Leptolyngbyales</taxon>
        <taxon>Leptolyngbyaceae</taxon>
        <taxon>Myxacorys</taxon>
        <taxon>Myxacorys almedinensis</taxon>
    </lineage>
</organism>
<keyword evidence="5" id="KW-1185">Reference proteome</keyword>
<dbReference type="NCBIfam" id="TIGR00377">
    <property type="entry name" value="ant_ant_sig"/>
    <property type="match status" value="1"/>
</dbReference>
<evidence type="ECO:0000256" key="2">
    <source>
        <dbReference type="RuleBase" id="RU003749"/>
    </source>
</evidence>
<comment type="caution">
    <text evidence="4">The sequence shown here is derived from an EMBL/GenBank/DDBJ whole genome shotgun (WGS) entry which is preliminary data.</text>
</comment>
<dbReference type="SUPFAM" id="SSF52091">
    <property type="entry name" value="SpoIIaa-like"/>
    <property type="match status" value="1"/>
</dbReference>
<gene>
    <name evidence="4" type="ORF">GS601_06905</name>
</gene>
<dbReference type="PANTHER" id="PTHR33495:SF2">
    <property type="entry name" value="ANTI-SIGMA FACTOR ANTAGONIST TM_1081-RELATED"/>
    <property type="match status" value="1"/>
</dbReference>
<dbReference type="InterPro" id="IPR002645">
    <property type="entry name" value="STAS_dom"/>
</dbReference>
<dbReference type="InterPro" id="IPR036513">
    <property type="entry name" value="STAS_dom_sf"/>
</dbReference>
<dbReference type="GO" id="GO:0043856">
    <property type="term" value="F:anti-sigma factor antagonist activity"/>
    <property type="evidence" value="ECO:0007669"/>
    <property type="project" value="InterPro"/>
</dbReference>